<dbReference type="InterPro" id="IPR013325">
    <property type="entry name" value="RNA_pol_sigma_r2"/>
</dbReference>
<dbReference type="SUPFAM" id="SSF54427">
    <property type="entry name" value="NTF2-like"/>
    <property type="match status" value="1"/>
</dbReference>
<comment type="subunit">
    <text evidence="2">Interacts transiently with the RNA polymerase catalytic core formed by RpoA, RpoB, RpoC and RpoZ (2 alpha, 1 beta, 1 beta' and 1 omega subunit) to form the RNA polymerase holoenzyme that can initiate transcription.</text>
</comment>
<dbReference type="InterPro" id="IPR007627">
    <property type="entry name" value="RNA_pol_sigma70_r2"/>
</dbReference>
<keyword evidence="5" id="KW-0804">Transcription</keyword>
<sequence>MTGPGGDREAELSVGYAAARSHLVRVAYAILGTVSEAEDVVSECWFKLVRADRRRRVHDVGAWATVVVARAATDVLRSARVRRETYTGPWLPEPLLTPLPDPADRVALDESVSFALLVVLESLTPAERTAWVLHDLFGMTFEDVAAAVGRTPAAVRQLAARARRHVGAARVDVDREHHRQVVERFLAAAAGGRLSALVAVLDSDAVLTSDGGGEVNAARRPVHGAERVARFLLGLVSRAGPGQVLTPITVNGALGVAVYDGGEVDTVISFTVTGGLIRRIDFVRAPGKLR</sequence>
<protein>
    <submittedName>
        <fullName evidence="8">RNA polymerase sigma24 factor</fullName>
    </submittedName>
</protein>
<dbReference type="InterPro" id="IPR013324">
    <property type="entry name" value="RNA_pol_sigma_r3/r4-like"/>
</dbReference>
<evidence type="ECO:0000259" key="7">
    <source>
        <dbReference type="Pfam" id="PF08281"/>
    </source>
</evidence>
<evidence type="ECO:0000313" key="9">
    <source>
        <dbReference type="Proteomes" id="UP000634476"/>
    </source>
</evidence>
<dbReference type="InterPro" id="IPR013249">
    <property type="entry name" value="RNA_pol_sigma70_r4_t2"/>
</dbReference>
<comment type="similarity">
    <text evidence="1">Belongs to the sigma-70 factor family. ECF subfamily.</text>
</comment>
<dbReference type="Proteomes" id="UP000634476">
    <property type="component" value="Unassembled WGS sequence"/>
</dbReference>
<feature type="domain" description="RNA polymerase sigma-70 region 2" evidence="6">
    <location>
        <begin position="19"/>
        <end position="80"/>
    </location>
</feature>
<dbReference type="InterPro" id="IPR036388">
    <property type="entry name" value="WH-like_DNA-bd_sf"/>
</dbReference>
<dbReference type="InterPro" id="IPR032710">
    <property type="entry name" value="NTF2-like_dom_sf"/>
</dbReference>
<keyword evidence="9" id="KW-1185">Reference proteome</keyword>
<evidence type="ECO:0000256" key="3">
    <source>
        <dbReference type="ARBA" id="ARBA00023015"/>
    </source>
</evidence>
<dbReference type="InterPro" id="IPR014284">
    <property type="entry name" value="RNA_pol_sigma-70_dom"/>
</dbReference>
<dbReference type="GO" id="GO:0003677">
    <property type="term" value="F:DNA binding"/>
    <property type="evidence" value="ECO:0007669"/>
    <property type="project" value="InterPro"/>
</dbReference>
<dbReference type="EMBL" id="BOOK01000068">
    <property type="protein sequence ID" value="GII05412.1"/>
    <property type="molecule type" value="Genomic_DNA"/>
</dbReference>
<dbReference type="Pfam" id="PF08281">
    <property type="entry name" value="Sigma70_r4_2"/>
    <property type="match status" value="1"/>
</dbReference>
<evidence type="ECO:0000256" key="2">
    <source>
        <dbReference type="ARBA" id="ARBA00011344"/>
    </source>
</evidence>
<dbReference type="SUPFAM" id="SSF88659">
    <property type="entry name" value="Sigma3 and sigma4 domains of RNA polymerase sigma factors"/>
    <property type="match status" value="1"/>
</dbReference>
<dbReference type="Pfam" id="PF04542">
    <property type="entry name" value="Sigma70_r2"/>
    <property type="match status" value="1"/>
</dbReference>
<dbReference type="RefSeq" id="WP_203879625.1">
    <property type="nucleotide sequence ID" value="NZ_BOOK01000068.1"/>
</dbReference>
<dbReference type="NCBIfam" id="TIGR02937">
    <property type="entry name" value="sigma70-ECF"/>
    <property type="match status" value="1"/>
</dbReference>
<dbReference type="InterPro" id="IPR052704">
    <property type="entry name" value="ECF_Sigma-70_Domain"/>
</dbReference>
<dbReference type="Gene3D" id="1.10.1740.10">
    <property type="match status" value="1"/>
</dbReference>
<keyword evidence="3" id="KW-0805">Transcription regulation</keyword>
<evidence type="ECO:0000313" key="8">
    <source>
        <dbReference type="EMBL" id="GII05412.1"/>
    </source>
</evidence>
<evidence type="ECO:0000256" key="4">
    <source>
        <dbReference type="ARBA" id="ARBA00023082"/>
    </source>
</evidence>
<feature type="domain" description="RNA polymerase sigma factor 70 region 4 type 2" evidence="7">
    <location>
        <begin position="115"/>
        <end position="165"/>
    </location>
</feature>
<accession>A0A8J3T4Z7</accession>
<dbReference type="PANTHER" id="PTHR30173:SF43">
    <property type="entry name" value="ECF RNA POLYMERASE SIGMA FACTOR SIGI-RELATED"/>
    <property type="match status" value="1"/>
</dbReference>
<dbReference type="Gene3D" id="3.10.450.50">
    <property type="match status" value="1"/>
</dbReference>
<evidence type="ECO:0000256" key="5">
    <source>
        <dbReference type="ARBA" id="ARBA00023163"/>
    </source>
</evidence>
<evidence type="ECO:0000256" key="1">
    <source>
        <dbReference type="ARBA" id="ARBA00010641"/>
    </source>
</evidence>
<dbReference type="GO" id="GO:0016987">
    <property type="term" value="F:sigma factor activity"/>
    <property type="evidence" value="ECO:0007669"/>
    <property type="project" value="UniProtKB-KW"/>
</dbReference>
<evidence type="ECO:0000259" key="6">
    <source>
        <dbReference type="Pfam" id="PF04542"/>
    </source>
</evidence>
<name>A0A8J3T4Z7_9ACTN</name>
<dbReference type="NCBIfam" id="NF007214">
    <property type="entry name" value="PRK09636.1"/>
    <property type="match status" value="1"/>
</dbReference>
<reference evidence="8" key="1">
    <citation type="submission" date="2021-01" db="EMBL/GenBank/DDBJ databases">
        <title>Whole genome shotgun sequence of Planobispora takensis NBRC 109077.</title>
        <authorList>
            <person name="Komaki H."/>
            <person name="Tamura T."/>
        </authorList>
    </citation>
    <scope>NUCLEOTIDE SEQUENCE</scope>
    <source>
        <strain evidence="8">NBRC 109077</strain>
    </source>
</reference>
<proteinExistence type="inferred from homology"/>
<dbReference type="Gene3D" id="1.10.10.10">
    <property type="entry name" value="Winged helix-like DNA-binding domain superfamily/Winged helix DNA-binding domain"/>
    <property type="match status" value="1"/>
</dbReference>
<keyword evidence="4" id="KW-0731">Sigma factor</keyword>
<dbReference type="SUPFAM" id="SSF88946">
    <property type="entry name" value="Sigma2 domain of RNA polymerase sigma factors"/>
    <property type="match status" value="1"/>
</dbReference>
<comment type="caution">
    <text evidence="8">The sequence shown here is derived from an EMBL/GenBank/DDBJ whole genome shotgun (WGS) entry which is preliminary data.</text>
</comment>
<gene>
    <name evidence="8" type="primary">rpoE_28</name>
    <name evidence="8" type="ORF">Pta02_74200</name>
</gene>
<organism evidence="8 9">
    <name type="scientific">Planobispora takensis</name>
    <dbReference type="NCBI Taxonomy" id="1367882"/>
    <lineage>
        <taxon>Bacteria</taxon>
        <taxon>Bacillati</taxon>
        <taxon>Actinomycetota</taxon>
        <taxon>Actinomycetes</taxon>
        <taxon>Streptosporangiales</taxon>
        <taxon>Streptosporangiaceae</taxon>
        <taxon>Planobispora</taxon>
    </lineage>
</organism>
<dbReference type="AlphaFoldDB" id="A0A8J3T4Z7"/>
<dbReference type="GO" id="GO:0006352">
    <property type="term" value="P:DNA-templated transcription initiation"/>
    <property type="evidence" value="ECO:0007669"/>
    <property type="project" value="InterPro"/>
</dbReference>
<dbReference type="PANTHER" id="PTHR30173">
    <property type="entry name" value="SIGMA 19 FACTOR"/>
    <property type="match status" value="1"/>
</dbReference>